<evidence type="ECO:0000313" key="2">
    <source>
        <dbReference type="Proteomes" id="UP000607653"/>
    </source>
</evidence>
<reference evidence="1 2" key="1">
    <citation type="journal article" date="2020" name="Mol. Biol. Evol.">
        <title>Distinct Expression and Methylation Patterns for Genes with Different Fates following a Single Whole-Genome Duplication in Flowering Plants.</title>
        <authorList>
            <person name="Shi T."/>
            <person name="Rahmani R.S."/>
            <person name="Gugger P.F."/>
            <person name="Wang M."/>
            <person name="Li H."/>
            <person name="Zhang Y."/>
            <person name="Li Z."/>
            <person name="Wang Q."/>
            <person name="Van de Peer Y."/>
            <person name="Marchal K."/>
            <person name="Chen J."/>
        </authorList>
    </citation>
    <scope>NUCLEOTIDE SEQUENCE [LARGE SCALE GENOMIC DNA]</scope>
    <source>
        <tissue evidence="1">Leaf</tissue>
    </source>
</reference>
<accession>A0A822YFJ7</accession>
<dbReference type="EMBL" id="DUZY01000003">
    <property type="protein sequence ID" value="DAD30943.1"/>
    <property type="molecule type" value="Genomic_DNA"/>
</dbReference>
<protein>
    <submittedName>
        <fullName evidence="1">Uncharacterized protein</fullName>
    </submittedName>
</protein>
<proteinExistence type="predicted"/>
<dbReference type="Proteomes" id="UP000607653">
    <property type="component" value="Unassembled WGS sequence"/>
</dbReference>
<organism evidence="1 2">
    <name type="scientific">Nelumbo nucifera</name>
    <name type="common">Sacred lotus</name>
    <dbReference type="NCBI Taxonomy" id="4432"/>
    <lineage>
        <taxon>Eukaryota</taxon>
        <taxon>Viridiplantae</taxon>
        <taxon>Streptophyta</taxon>
        <taxon>Embryophyta</taxon>
        <taxon>Tracheophyta</taxon>
        <taxon>Spermatophyta</taxon>
        <taxon>Magnoliopsida</taxon>
        <taxon>Proteales</taxon>
        <taxon>Nelumbonaceae</taxon>
        <taxon>Nelumbo</taxon>
    </lineage>
</organism>
<comment type="caution">
    <text evidence="1">The sequence shown here is derived from an EMBL/GenBank/DDBJ whole genome shotgun (WGS) entry which is preliminary data.</text>
</comment>
<keyword evidence="2" id="KW-1185">Reference proteome</keyword>
<name>A0A822YFJ7_NELNU</name>
<dbReference type="AlphaFoldDB" id="A0A822YFJ7"/>
<sequence length="109" mass="12219">MATLTIINDLLSSLPGTEEGFQDPSPVPISSHPFSVGNHSHSESVTLLNRNANKISYFNLTRESRPVYQVSRNKGNIKQRRIVDLDASNGIKKTKVLEWLTDSNRRLCP</sequence>
<gene>
    <name evidence="1" type="ORF">HUJ06_009794</name>
</gene>
<evidence type="ECO:0000313" key="1">
    <source>
        <dbReference type="EMBL" id="DAD30943.1"/>
    </source>
</evidence>